<evidence type="ECO:0000256" key="1">
    <source>
        <dbReference type="ARBA" id="ARBA00001007"/>
    </source>
</evidence>
<dbReference type="PIRSF" id="PIRSF001273">
    <property type="entry name" value="CDH"/>
    <property type="match status" value="1"/>
</dbReference>
<evidence type="ECO:0000313" key="21">
    <source>
        <dbReference type="Proteomes" id="UP000001971"/>
    </source>
</evidence>
<keyword evidence="10 19" id="KW-0812">Transmembrane</keyword>
<evidence type="ECO:0000256" key="14">
    <source>
        <dbReference type="ARBA" id="ARBA00023136"/>
    </source>
</evidence>
<dbReference type="InterPro" id="IPR036265">
    <property type="entry name" value="HIT-like_sf"/>
</dbReference>
<evidence type="ECO:0000256" key="5">
    <source>
        <dbReference type="ARBA" id="ARBA00006435"/>
    </source>
</evidence>
<evidence type="ECO:0000256" key="2">
    <source>
        <dbReference type="ARBA" id="ARBA00004162"/>
    </source>
</evidence>
<dbReference type="GeneID" id="57974721"/>
<name>A0A0E1NV27_YERPA</name>
<accession>A0A0E1NV27</accession>
<dbReference type="GO" id="GO:0005886">
    <property type="term" value="C:plasma membrane"/>
    <property type="evidence" value="ECO:0007669"/>
    <property type="project" value="UniProtKB-SubCell"/>
</dbReference>
<dbReference type="EC" id="3.6.1.26" evidence="6 19"/>
<dbReference type="PATRIC" id="fig|360102.15.peg.2685"/>
<evidence type="ECO:0000256" key="9">
    <source>
        <dbReference type="ARBA" id="ARBA00022516"/>
    </source>
</evidence>
<comment type="similarity">
    <text evidence="5 19">Belongs to the Cdh family.</text>
</comment>
<dbReference type="GO" id="GO:0008715">
    <property type="term" value="F:CDP-diacylglycerol diphosphatase activity"/>
    <property type="evidence" value="ECO:0007669"/>
    <property type="project" value="UniProtKB-UniRule"/>
</dbReference>
<dbReference type="GO" id="GO:0046342">
    <property type="term" value="P:CDP-diacylglycerol catabolic process"/>
    <property type="evidence" value="ECO:0007669"/>
    <property type="project" value="UniProtKB-UniRule"/>
</dbReference>
<evidence type="ECO:0000256" key="10">
    <source>
        <dbReference type="ARBA" id="ARBA00022692"/>
    </source>
</evidence>
<keyword evidence="19" id="KW-0997">Cell inner membrane</keyword>
<dbReference type="KEGG" id="ypa:YPA_3814"/>
<dbReference type="GO" id="GO:0008654">
    <property type="term" value="P:phospholipid biosynthetic process"/>
    <property type="evidence" value="ECO:0007669"/>
    <property type="project" value="UniProtKB-KW"/>
</dbReference>
<dbReference type="AlphaFoldDB" id="A0A0E1NV27"/>
<evidence type="ECO:0000256" key="18">
    <source>
        <dbReference type="ARBA" id="ARBA00032892"/>
    </source>
</evidence>
<dbReference type="Proteomes" id="UP000001971">
    <property type="component" value="Chromosome"/>
</dbReference>
<keyword evidence="15 19" id="KW-0594">Phospholipid biosynthesis</keyword>
<comment type="catalytic activity">
    <reaction evidence="1 19">
        <text>a CDP-1,2-diacyl-sn-glycerol + H2O = a 1,2-diacyl-sn-glycero-3-phosphate + CMP + 2 H(+)</text>
        <dbReference type="Rhea" id="RHEA:15221"/>
        <dbReference type="ChEBI" id="CHEBI:15377"/>
        <dbReference type="ChEBI" id="CHEBI:15378"/>
        <dbReference type="ChEBI" id="CHEBI:58332"/>
        <dbReference type="ChEBI" id="CHEBI:58608"/>
        <dbReference type="ChEBI" id="CHEBI:60377"/>
        <dbReference type="EC" id="3.6.1.26"/>
    </reaction>
</comment>
<dbReference type="Pfam" id="PF02611">
    <property type="entry name" value="CDH"/>
    <property type="match status" value="1"/>
</dbReference>
<keyword evidence="12 19" id="KW-1133">Transmembrane helix</keyword>
<keyword evidence="13 19" id="KW-0443">Lipid metabolism</keyword>
<reference evidence="20 21" key="1">
    <citation type="journal article" date="2006" name="J. Bacteriol.">
        <title>Complete genome sequence of Yersinia pestis strains Antiqua and Nepal516: evidence of gene reduction in an emerging pathogen.</title>
        <authorList>
            <person name="Chain P.S."/>
            <person name="Hu P."/>
            <person name="Malfatti S.A."/>
            <person name="Radnedge L."/>
            <person name="Larimer F."/>
            <person name="Vergez L.M."/>
            <person name="Worsham P."/>
            <person name="Chu M.C."/>
            <person name="Andersen G.L."/>
        </authorList>
    </citation>
    <scope>NUCLEOTIDE SEQUENCE [LARGE SCALE GENOMIC DNA]</scope>
    <source>
        <strain evidence="20 21">Antiqua</strain>
    </source>
</reference>
<evidence type="ECO:0000256" key="6">
    <source>
        <dbReference type="ARBA" id="ARBA00012375"/>
    </source>
</evidence>
<dbReference type="HAMAP" id="MF_00319">
    <property type="entry name" value="Cdh"/>
    <property type="match status" value="1"/>
</dbReference>
<evidence type="ECO:0000313" key="20">
    <source>
        <dbReference type="EMBL" id="ABG15776.1"/>
    </source>
</evidence>
<comment type="pathway">
    <text evidence="3 19">Phospholipid metabolism; CDP-diacylglycerol degradation; phosphatidate from CDP-diacylglycerol: step 1/1.</text>
</comment>
<dbReference type="RefSeq" id="WP_002209546.1">
    <property type="nucleotide sequence ID" value="NC_008150.1"/>
</dbReference>
<evidence type="ECO:0000256" key="8">
    <source>
        <dbReference type="ARBA" id="ARBA00022475"/>
    </source>
</evidence>
<keyword evidence="16 19" id="KW-1208">Phospholipid metabolism</keyword>
<evidence type="ECO:0000256" key="3">
    <source>
        <dbReference type="ARBA" id="ARBA00004927"/>
    </source>
</evidence>
<evidence type="ECO:0000256" key="4">
    <source>
        <dbReference type="ARBA" id="ARBA00005189"/>
    </source>
</evidence>
<comment type="subcellular location">
    <subcellularLocation>
        <location evidence="19">Cell inner membrane</location>
        <topology evidence="19">Single-pass membrane protein</topology>
    </subcellularLocation>
    <subcellularLocation>
        <location evidence="2">Cell membrane</location>
        <topology evidence="2">Single-pass membrane protein</topology>
    </subcellularLocation>
</comment>
<dbReference type="SUPFAM" id="SSF54197">
    <property type="entry name" value="HIT-like"/>
    <property type="match status" value="1"/>
</dbReference>
<protein>
    <recommendedName>
        <fullName evidence="7 19">CDP-diacylglycerol pyrophosphatase</fullName>
        <ecNumber evidence="6 19">3.6.1.26</ecNumber>
    </recommendedName>
    <alternativeName>
        <fullName evidence="17 19">CDP-diacylglycerol phosphatidylhydrolase</fullName>
    </alternativeName>
    <alternativeName>
        <fullName evidence="18 19">CDP-diglyceride hydrolase</fullName>
    </alternativeName>
</protein>
<dbReference type="HOGENOM" id="CLU_077117_0_1_6"/>
<keyword evidence="8 19" id="KW-1003">Cell membrane</keyword>
<evidence type="ECO:0000256" key="13">
    <source>
        <dbReference type="ARBA" id="ARBA00023098"/>
    </source>
</evidence>
<evidence type="ECO:0000256" key="11">
    <source>
        <dbReference type="ARBA" id="ARBA00022801"/>
    </source>
</evidence>
<evidence type="ECO:0000256" key="12">
    <source>
        <dbReference type="ARBA" id="ARBA00022989"/>
    </source>
</evidence>
<evidence type="ECO:0000256" key="17">
    <source>
        <dbReference type="ARBA" id="ARBA00032888"/>
    </source>
</evidence>
<dbReference type="Gene3D" id="3.30.428.30">
    <property type="entry name" value="HIT family - CDH-like"/>
    <property type="match status" value="1"/>
</dbReference>
<gene>
    <name evidence="19" type="primary">cdh</name>
    <name evidence="20" type="ordered locus">YPA_3814</name>
</gene>
<evidence type="ECO:0000256" key="19">
    <source>
        <dbReference type="HAMAP-Rule" id="MF_00319"/>
    </source>
</evidence>
<keyword evidence="14 19" id="KW-0472">Membrane</keyword>
<sequence precursor="true">MIMKKSSVSRSIKWRRYLLTLLILIILAAGLIYKLRFSNADALWKIISQQCIPHMTTEDDPRPCAEVNIPAGFAVLKDRNGPLQYLLIPTVPISGIESPQLLTATSPNYFADAWQARYFMAEKYGAPIDDTDISLAINSQYGRTQDQLHIHISCLKPQVKTALAAHSADFQQQWQPLPGGLLGHDYWVRRITATELQQPGPFHLLADEMPGAKEQMGRYGLAITALPSGDFLLLANKASLITQDRASAEELQDHTCQVLPHLPVQ</sequence>
<comment type="pathway">
    <text evidence="4">Lipid metabolism.</text>
</comment>
<evidence type="ECO:0000256" key="15">
    <source>
        <dbReference type="ARBA" id="ARBA00023209"/>
    </source>
</evidence>
<evidence type="ECO:0000256" key="7">
    <source>
        <dbReference type="ARBA" id="ARBA00019608"/>
    </source>
</evidence>
<organism evidence="20 21">
    <name type="scientific">Yersinia pestis bv. Antiqua (strain Antiqua)</name>
    <dbReference type="NCBI Taxonomy" id="360102"/>
    <lineage>
        <taxon>Bacteria</taxon>
        <taxon>Pseudomonadati</taxon>
        <taxon>Pseudomonadota</taxon>
        <taxon>Gammaproteobacteria</taxon>
        <taxon>Enterobacterales</taxon>
        <taxon>Yersiniaceae</taxon>
        <taxon>Yersinia</taxon>
    </lineage>
</organism>
<dbReference type="InterPro" id="IPR003763">
    <property type="entry name" value="CDP-diacylglyc_Pase"/>
</dbReference>
<evidence type="ECO:0000256" key="16">
    <source>
        <dbReference type="ARBA" id="ARBA00023264"/>
    </source>
</evidence>
<keyword evidence="11 19" id="KW-0378">Hydrolase</keyword>
<dbReference type="UniPathway" id="UPA00609">
    <property type="reaction ID" value="UER00664"/>
</dbReference>
<dbReference type="EMBL" id="CP000308">
    <property type="protein sequence ID" value="ABG15776.1"/>
    <property type="molecule type" value="Genomic_DNA"/>
</dbReference>
<dbReference type="NCBIfam" id="NF003986">
    <property type="entry name" value="PRK05471.1-5"/>
    <property type="match status" value="1"/>
</dbReference>
<dbReference type="NCBIfam" id="NF003984">
    <property type="entry name" value="PRK05471.1-3"/>
    <property type="match status" value="1"/>
</dbReference>
<keyword evidence="9 19" id="KW-0444">Lipid biosynthesis</keyword>
<proteinExistence type="inferred from homology"/>